<dbReference type="SUPFAM" id="SSF56796">
    <property type="entry name" value="Dehydroquinate synthase-like"/>
    <property type="match status" value="1"/>
</dbReference>
<keyword evidence="1" id="KW-0560">Oxidoreductase</keyword>
<name>A0A098GJC8_ANAPH</name>
<evidence type="ECO:0000313" key="2">
    <source>
        <dbReference type="Proteomes" id="UP000055047"/>
    </source>
</evidence>
<protein>
    <submittedName>
        <fullName evidence="1">Glycerol-1-phosphate dehydrogenase (NAD(P))</fullName>
        <ecNumber evidence="1">1.1.1.261</ecNumber>
    </submittedName>
</protein>
<reference evidence="1 2" key="1">
    <citation type="submission" date="2014-09" db="EMBL/GenBank/DDBJ databases">
        <authorList>
            <person name="Loux Valentin"/>
            <person name="Dugat Thibaut"/>
        </authorList>
    </citation>
    <scope>NUCLEOTIDE SEQUENCE [LARGE SCALE GENOMIC DNA]</scope>
    <source>
        <strain evidence="1 2">BOV-10_179</strain>
    </source>
</reference>
<dbReference type="PANTHER" id="PTHR43616">
    <property type="entry name" value="GLYCEROL DEHYDROGENASE"/>
    <property type="match status" value="1"/>
</dbReference>
<evidence type="ECO:0000313" key="1">
    <source>
        <dbReference type="EMBL" id="CEH11110.1"/>
    </source>
</evidence>
<dbReference type="EMBL" id="CCXQ01000067">
    <property type="protein sequence ID" value="CEH11110.1"/>
    <property type="molecule type" value="Genomic_DNA"/>
</dbReference>
<proteinExistence type="predicted"/>
<dbReference type="GO" id="GO:0050492">
    <property type="term" value="F:glycerol-1-phosphate dehydrogenase [NAD(P)+] activity"/>
    <property type="evidence" value="ECO:0007669"/>
    <property type="project" value="UniProtKB-EC"/>
</dbReference>
<accession>A0A098GJC8</accession>
<dbReference type="InterPro" id="IPR032837">
    <property type="entry name" value="G1PDH"/>
</dbReference>
<dbReference type="Proteomes" id="UP000055047">
    <property type="component" value="Unassembled WGS sequence"/>
</dbReference>
<dbReference type="Pfam" id="PF13685">
    <property type="entry name" value="Fe-ADH_2"/>
    <property type="match status" value="1"/>
</dbReference>
<dbReference type="PANTHER" id="PTHR43616:SF5">
    <property type="entry name" value="GLYCEROL DEHYDROGENASE 1"/>
    <property type="match status" value="1"/>
</dbReference>
<sequence>MTTQFLDAALPIIHSAGYSEISEYITHSIYVDRGILSDLPDIASKYAGRGFIVADSNTVALLNKAVLQHFDSYVIQEEYYASEKLVNDIKNASKNADFLIALGSGSINDICKYVSFITGKEYISFPTAPSMNGYTSPNASITMGNGIKKSLSAKLPKAIYIDVDVLTNAPQRMINSGFADFICRSTARADWLISSILLGTSYNELPFLITEASSQELLENYRGLKLRDSATIMVLMQALILSGIGMLIVGSSQPASQGEHIIAGVTELLDKHSFLHGERIGVSTLCMARLQKSICNGHRPFLRSTLLDKNTLLQHFAQHYVHEFYKTLSKKWIDAEKAEHLNHIMEQQWCKISAMVQGKVIDHVHLYSILEYLEAPTEPEHVRWSTEQYYSIANMAFATRDRFTFLDIAHHAGISIS</sequence>
<dbReference type="Gene3D" id="3.40.50.1970">
    <property type="match status" value="1"/>
</dbReference>
<gene>
    <name evidence="1" type="primary">egsA</name>
    <name evidence="1" type="ORF">ANAPHAGO_00534</name>
</gene>
<organism evidence="1 2">
    <name type="scientific">Anaplasma phagocytophilum</name>
    <name type="common">Ehrlichia phagocytophila</name>
    <dbReference type="NCBI Taxonomy" id="948"/>
    <lineage>
        <taxon>Bacteria</taxon>
        <taxon>Pseudomonadati</taxon>
        <taxon>Pseudomonadota</taxon>
        <taxon>Alphaproteobacteria</taxon>
        <taxon>Rickettsiales</taxon>
        <taxon>Anaplasmataceae</taxon>
        <taxon>Anaplasma</taxon>
        <taxon>phagocytophilum group</taxon>
    </lineage>
</organism>
<dbReference type="RefSeq" id="WP_044143524.1">
    <property type="nucleotide sequence ID" value="NZ_CCXQ01000067.1"/>
</dbReference>
<dbReference type="Gene3D" id="1.20.1090.10">
    <property type="entry name" value="Dehydroquinate synthase-like - alpha domain"/>
    <property type="match status" value="1"/>
</dbReference>
<dbReference type="EC" id="1.1.1.261" evidence="1"/>
<dbReference type="AlphaFoldDB" id="A0A098GJC8"/>
<dbReference type="GO" id="GO:0046872">
    <property type="term" value="F:metal ion binding"/>
    <property type="evidence" value="ECO:0007669"/>
    <property type="project" value="InterPro"/>
</dbReference>
<dbReference type="InterPro" id="IPR016205">
    <property type="entry name" value="Glycerol_DH"/>
</dbReference>